<dbReference type="EMBL" id="MN739668">
    <property type="protein sequence ID" value="QHT19626.1"/>
    <property type="molecule type" value="Genomic_DNA"/>
</dbReference>
<evidence type="ECO:0000313" key="2">
    <source>
        <dbReference type="EMBL" id="QHT19626.1"/>
    </source>
</evidence>
<organism evidence="2">
    <name type="scientific">viral metagenome</name>
    <dbReference type="NCBI Taxonomy" id="1070528"/>
    <lineage>
        <taxon>unclassified sequences</taxon>
        <taxon>metagenomes</taxon>
        <taxon>organismal metagenomes</taxon>
    </lineage>
</organism>
<keyword evidence="1" id="KW-0812">Transmembrane</keyword>
<keyword evidence="1" id="KW-1133">Transmembrane helix</keyword>
<dbReference type="AlphaFoldDB" id="A0A6C0DRQ4"/>
<keyword evidence="1" id="KW-0472">Membrane</keyword>
<feature type="transmembrane region" description="Helical" evidence="1">
    <location>
        <begin position="330"/>
        <end position="351"/>
    </location>
</feature>
<sequence>MTSFEKKTKNNESEHDKFIEVVYGRCEKYMPTSKKVEKINDDDIVIPTSNNYELILHYNYNKDQLKKFLKHYKLRLSGSKKEVIVRIYCFLRLSYYATKIQKVLRGRIQRRYNFLHGPALTKREICTNKTDFFTMEDLNEISYSQFISYKDVDDFIYGFDIISLYNLIQKSGKDVKNPYNRMNIPKNVIVNMKTLLRLGKLLNIKIDIDIKDVLTEVTDKKSIELRILTLFQNIDSLGHYSNSIWFTSLNRINLIKFVRELGDIWNYRAQITNETKRAICPPIGDPFRNLSMNYIITEHDLENVRKSILDVLEKIVNSGVDRDSKSLGAYYVLGALTLVNSDAAIAIPWLFQSFSYF</sequence>
<name>A0A6C0DRQ4_9ZZZZ</name>
<evidence type="ECO:0008006" key="3">
    <source>
        <dbReference type="Google" id="ProtNLM"/>
    </source>
</evidence>
<accession>A0A6C0DRQ4</accession>
<proteinExistence type="predicted"/>
<reference evidence="2" key="1">
    <citation type="journal article" date="2020" name="Nature">
        <title>Giant virus diversity and host interactions through global metagenomics.</title>
        <authorList>
            <person name="Schulz F."/>
            <person name="Roux S."/>
            <person name="Paez-Espino D."/>
            <person name="Jungbluth S."/>
            <person name="Walsh D.A."/>
            <person name="Denef V.J."/>
            <person name="McMahon K.D."/>
            <person name="Konstantinidis K.T."/>
            <person name="Eloe-Fadrosh E.A."/>
            <person name="Kyrpides N.C."/>
            <person name="Woyke T."/>
        </authorList>
    </citation>
    <scope>NUCLEOTIDE SEQUENCE</scope>
    <source>
        <strain evidence="2">GVMAG-M-3300023174-5</strain>
    </source>
</reference>
<protein>
    <recommendedName>
        <fullName evidence="3">SAP domain-containing protein</fullName>
    </recommendedName>
</protein>
<evidence type="ECO:0000256" key="1">
    <source>
        <dbReference type="SAM" id="Phobius"/>
    </source>
</evidence>